<evidence type="ECO:0008006" key="3">
    <source>
        <dbReference type="Google" id="ProtNLM"/>
    </source>
</evidence>
<dbReference type="EMBL" id="LAZR01000093">
    <property type="protein sequence ID" value="KKN92669.1"/>
    <property type="molecule type" value="Genomic_DNA"/>
</dbReference>
<keyword evidence="1" id="KW-0472">Membrane</keyword>
<comment type="caution">
    <text evidence="2">The sequence shown here is derived from an EMBL/GenBank/DDBJ whole genome shotgun (WGS) entry which is preliminary data.</text>
</comment>
<feature type="transmembrane region" description="Helical" evidence="1">
    <location>
        <begin position="75"/>
        <end position="96"/>
    </location>
</feature>
<keyword evidence="1" id="KW-1133">Transmembrane helix</keyword>
<evidence type="ECO:0000313" key="2">
    <source>
        <dbReference type="EMBL" id="KKN92669.1"/>
    </source>
</evidence>
<sequence>MPFEEFKNDLVGIKTDVRSYIEHSDEYYRLKIFKVLSKNVTGLLKFILIGVSSIFALLFVSFAACLWLSELMSSYFIGFIIVAGCYILIAILLYLFREQLNKPVLKKLSKYYFD</sequence>
<organism evidence="2">
    <name type="scientific">marine sediment metagenome</name>
    <dbReference type="NCBI Taxonomy" id="412755"/>
    <lineage>
        <taxon>unclassified sequences</taxon>
        <taxon>metagenomes</taxon>
        <taxon>ecological metagenomes</taxon>
    </lineage>
</organism>
<accession>A0A0F9UM02</accession>
<reference evidence="2" key="1">
    <citation type="journal article" date="2015" name="Nature">
        <title>Complex archaea that bridge the gap between prokaryotes and eukaryotes.</title>
        <authorList>
            <person name="Spang A."/>
            <person name="Saw J.H."/>
            <person name="Jorgensen S.L."/>
            <person name="Zaremba-Niedzwiedzka K."/>
            <person name="Martijn J."/>
            <person name="Lind A.E."/>
            <person name="van Eijk R."/>
            <person name="Schleper C."/>
            <person name="Guy L."/>
            <person name="Ettema T.J."/>
        </authorList>
    </citation>
    <scope>NUCLEOTIDE SEQUENCE</scope>
</reference>
<gene>
    <name evidence="2" type="ORF">LCGC14_0206030</name>
</gene>
<name>A0A0F9UM02_9ZZZZ</name>
<keyword evidence="1" id="KW-0812">Transmembrane</keyword>
<dbReference type="AlphaFoldDB" id="A0A0F9UM02"/>
<evidence type="ECO:0000256" key="1">
    <source>
        <dbReference type="SAM" id="Phobius"/>
    </source>
</evidence>
<proteinExistence type="predicted"/>
<protein>
    <recommendedName>
        <fullName evidence="3">Phage holin family protein</fullName>
    </recommendedName>
</protein>
<feature type="transmembrane region" description="Helical" evidence="1">
    <location>
        <begin position="46"/>
        <end position="69"/>
    </location>
</feature>